<feature type="transmembrane region" description="Helical" evidence="7">
    <location>
        <begin position="240"/>
        <end position="258"/>
    </location>
</feature>
<evidence type="ECO:0000313" key="10">
    <source>
        <dbReference type="EMBL" id="CAL4783550.1"/>
    </source>
</evidence>
<evidence type="ECO:0000313" key="11">
    <source>
        <dbReference type="Proteomes" id="UP001152797"/>
    </source>
</evidence>
<comment type="subcellular location">
    <subcellularLocation>
        <location evidence="1">Membrane</location>
        <topology evidence="1">Multi-pass membrane protein</topology>
    </subcellularLocation>
</comment>
<accession>A0A9P1CS06</accession>
<feature type="transmembrane region" description="Helical" evidence="7">
    <location>
        <begin position="334"/>
        <end position="353"/>
    </location>
</feature>
<evidence type="ECO:0000256" key="4">
    <source>
        <dbReference type="ARBA" id="ARBA00022989"/>
    </source>
</evidence>
<protein>
    <submittedName>
        <fullName evidence="10">Major facilitator superfamily (MFS) profile domain-containing protein</fullName>
    </submittedName>
</protein>
<reference evidence="9" key="1">
    <citation type="submission" date="2022-10" db="EMBL/GenBank/DDBJ databases">
        <authorList>
            <person name="Chen Y."/>
            <person name="Dougan E. K."/>
            <person name="Chan C."/>
            <person name="Rhodes N."/>
            <person name="Thang M."/>
        </authorList>
    </citation>
    <scope>NUCLEOTIDE SEQUENCE</scope>
</reference>
<feature type="domain" description="Major facilitator superfamily (MFS) profile" evidence="8">
    <location>
        <begin position="30"/>
        <end position="444"/>
    </location>
</feature>
<dbReference type="GO" id="GO:0016020">
    <property type="term" value="C:membrane"/>
    <property type="evidence" value="ECO:0007669"/>
    <property type="project" value="UniProtKB-SubCell"/>
</dbReference>
<organism evidence="9">
    <name type="scientific">Cladocopium goreaui</name>
    <dbReference type="NCBI Taxonomy" id="2562237"/>
    <lineage>
        <taxon>Eukaryota</taxon>
        <taxon>Sar</taxon>
        <taxon>Alveolata</taxon>
        <taxon>Dinophyceae</taxon>
        <taxon>Suessiales</taxon>
        <taxon>Symbiodiniaceae</taxon>
        <taxon>Cladocopium</taxon>
    </lineage>
</organism>
<dbReference type="EMBL" id="CAMXCT020002179">
    <property type="protein sequence ID" value="CAL1149613.1"/>
    <property type="molecule type" value="Genomic_DNA"/>
</dbReference>
<dbReference type="SUPFAM" id="SSF103473">
    <property type="entry name" value="MFS general substrate transporter"/>
    <property type="match status" value="1"/>
</dbReference>
<keyword evidence="5 7" id="KW-0472">Membrane</keyword>
<reference evidence="10 11" key="2">
    <citation type="submission" date="2024-05" db="EMBL/GenBank/DDBJ databases">
        <authorList>
            <person name="Chen Y."/>
            <person name="Shah S."/>
            <person name="Dougan E. K."/>
            <person name="Thang M."/>
            <person name="Chan C."/>
        </authorList>
    </citation>
    <scope>NUCLEOTIDE SEQUENCE [LARGE SCALE GENOMIC DNA]</scope>
</reference>
<feature type="transmembrane region" description="Helical" evidence="7">
    <location>
        <begin position="121"/>
        <end position="142"/>
    </location>
</feature>
<dbReference type="InterPro" id="IPR036259">
    <property type="entry name" value="MFS_trans_sf"/>
</dbReference>
<proteinExistence type="inferred from homology"/>
<evidence type="ECO:0000256" key="5">
    <source>
        <dbReference type="ARBA" id="ARBA00023136"/>
    </source>
</evidence>
<dbReference type="InterPro" id="IPR011701">
    <property type="entry name" value="MFS"/>
</dbReference>
<keyword evidence="11" id="KW-1185">Reference proteome</keyword>
<dbReference type="GO" id="GO:0022857">
    <property type="term" value="F:transmembrane transporter activity"/>
    <property type="evidence" value="ECO:0007669"/>
    <property type="project" value="InterPro"/>
</dbReference>
<evidence type="ECO:0000313" key="9">
    <source>
        <dbReference type="EMBL" id="CAI3996238.1"/>
    </source>
</evidence>
<dbReference type="EMBL" id="CAMXCT030002179">
    <property type="protein sequence ID" value="CAL4783550.1"/>
    <property type="molecule type" value="Genomic_DNA"/>
</dbReference>
<dbReference type="PANTHER" id="PTHR23505:SF52">
    <property type="entry name" value="MAJOR FACILITATOR SUPERFAMILY PROTEIN"/>
    <property type="match status" value="1"/>
</dbReference>
<dbReference type="Gene3D" id="1.20.1250.20">
    <property type="entry name" value="MFS general substrate transporter like domains"/>
    <property type="match status" value="2"/>
</dbReference>
<evidence type="ECO:0000256" key="1">
    <source>
        <dbReference type="ARBA" id="ARBA00004141"/>
    </source>
</evidence>
<dbReference type="AlphaFoldDB" id="A0A9P1CS06"/>
<keyword evidence="4 7" id="KW-1133">Transmembrane helix</keyword>
<feature type="transmembrane region" description="Helical" evidence="7">
    <location>
        <begin position="96"/>
        <end position="115"/>
    </location>
</feature>
<dbReference type="PANTHER" id="PTHR23505">
    <property type="entry name" value="SPINSTER"/>
    <property type="match status" value="1"/>
</dbReference>
<dbReference type="InterPro" id="IPR020846">
    <property type="entry name" value="MFS_dom"/>
</dbReference>
<evidence type="ECO:0000256" key="6">
    <source>
        <dbReference type="ARBA" id="ARBA00024338"/>
    </source>
</evidence>
<evidence type="ECO:0000256" key="3">
    <source>
        <dbReference type="ARBA" id="ARBA00022692"/>
    </source>
</evidence>
<dbReference type="EMBL" id="CAMXCT010002179">
    <property type="protein sequence ID" value="CAI3996238.1"/>
    <property type="molecule type" value="Genomic_DNA"/>
</dbReference>
<evidence type="ECO:0000256" key="7">
    <source>
        <dbReference type="SAM" id="Phobius"/>
    </source>
</evidence>
<comment type="similarity">
    <text evidence="6">Belongs to the major facilitator superfamily. Spinster (TC 2.A.1.49) family.</text>
</comment>
<feature type="transmembrane region" description="Helical" evidence="7">
    <location>
        <begin position="374"/>
        <end position="395"/>
    </location>
</feature>
<feature type="transmembrane region" description="Helical" evidence="7">
    <location>
        <begin position="189"/>
        <end position="205"/>
    </location>
</feature>
<dbReference type="PROSITE" id="PS50850">
    <property type="entry name" value="MFS"/>
    <property type="match status" value="1"/>
</dbReference>
<dbReference type="OrthoDB" id="440755at2759"/>
<keyword evidence="3 7" id="KW-0812">Transmembrane</keyword>
<feature type="transmembrane region" description="Helical" evidence="7">
    <location>
        <begin position="154"/>
        <end position="177"/>
    </location>
</feature>
<feature type="transmembrane region" description="Helical" evidence="7">
    <location>
        <begin position="423"/>
        <end position="446"/>
    </location>
</feature>
<comment type="caution">
    <text evidence="9">The sequence shown here is derived from an EMBL/GenBank/DDBJ whole genome shotgun (WGS) entry which is preliminary data.</text>
</comment>
<feature type="transmembrane region" description="Helical" evidence="7">
    <location>
        <begin position="309"/>
        <end position="328"/>
    </location>
</feature>
<dbReference type="Proteomes" id="UP001152797">
    <property type="component" value="Unassembled WGS sequence"/>
</dbReference>
<keyword evidence="2" id="KW-0813">Transport</keyword>
<dbReference type="Pfam" id="PF07690">
    <property type="entry name" value="MFS_1"/>
    <property type="match status" value="1"/>
</dbReference>
<name>A0A9P1CS06_9DINO</name>
<evidence type="ECO:0000256" key="2">
    <source>
        <dbReference type="ARBA" id="ARBA00022448"/>
    </source>
</evidence>
<gene>
    <name evidence="9" type="ORF">C1SCF055_LOCUS22733</name>
</gene>
<sequence length="460" mass="49851">MVGLYLGAVKQVEEDEGKSSSSTYPSSKWICAVVIFACAVDAADKALLPATFKAMEDLMQVGPRDLGALSFAQSIAFSVALPFWGSMMRYYRPRDLLALGCLLWGMFTLVVSTSSSFVTHFLMRLFIGAALAVVMPIGQAMICDLVPEHERGTAFGIMKSVCSVLAEVSTFVTTALARSSLAGTSGWRVIYGVVALMSLITAWLVKSQVPANLSASAPVKGQTWLQEQVRVVRTAAQKPSFCFMVLQGVTGGVPWHAFAFLPFYFQQNGYSDVEAAQILLYGGFGGMMSGVLGGVLGDRFHRCWPYSGRCLAAFMSVVLGMVFFFAVMRWSESSFWFVATIMFLFQLTGTWTQSAALRPMCGDIVQNSHDRAQILALWIALEGIISSICGAPLAGRLSEAFGYSLNAGDALGQGQNVDALRKALLGVSMLPWAVCAIFWIPMIWSYPKDAGQSARNHFSA</sequence>
<dbReference type="InterPro" id="IPR044770">
    <property type="entry name" value="MFS_spinster-like"/>
</dbReference>
<evidence type="ECO:0000259" key="8">
    <source>
        <dbReference type="PROSITE" id="PS50850"/>
    </source>
</evidence>
<feature type="transmembrane region" description="Helical" evidence="7">
    <location>
        <begin position="278"/>
        <end position="297"/>
    </location>
</feature>